<evidence type="ECO:0000256" key="1">
    <source>
        <dbReference type="SAM" id="SignalP"/>
    </source>
</evidence>
<keyword evidence="3" id="KW-1185">Reference proteome</keyword>
<gene>
    <name evidence="2" type="ORF">RUM4293_02305</name>
</gene>
<protein>
    <recommendedName>
        <fullName evidence="4">Transporter</fullName>
    </recommendedName>
</protein>
<feature type="signal peptide" evidence="1">
    <location>
        <begin position="1"/>
        <end position="19"/>
    </location>
</feature>
<dbReference type="AlphaFoldDB" id="A0A0P1E5A3"/>
<evidence type="ECO:0000313" key="3">
    <source>
        <dbReference type="Proteomes" id="UP000050786"/>
    </source>
</evidence>
<evidence type="ECO:0000313" key="2">
    <source>
        <dbReference type="EMBL" id="CUH43411.1"/>
    </source>
</evidence>
<dbReference type="EMBL" id="CYPS01000036">
    <property type="protein sequence ID" value="CUH43411.1"/>
    <property type="molecule type" value="Genomic_DNA"/>
</dbReference>
<reference evidence="3" key="1">
    <citation type="submission" date="2015-09" db="EMBL/GenBank/DDBJ databases">
        <authorList>
            <person name="Rodrigo-Torres L."/>
            <person name="Arahal D.R."/>
        </authorList>
    </citation>
    <scope>NUCLEOTIDE SEQUENCE [LARGE SCALE GENOMIC DNA]</scope>
    <source>
        <strain evidence="3">CECT 4293</strain>
    </source>
</reference>
<organism evidence="2 3">
    <name type="scientific">Ruegeria atlantica</name>
    <dbReference type="NCBI Taxonomy" id="81569"/>
    <lineage>
        <taxon>Bacteria</taxon>
        <taxon>Pseudomonadati</taxon>
        <taxon>Pseudomonadota</taxon>
        <taxon>Alphaproteobacteria</taxon>
        <taxon>Rhodobacterales</taxon>
        <taxon>Roseobacteraceae</taxon>
        <taxon>Ruegeria</taxon>
    </lineage>
</organism>
<proteinExistence type="predicted"/>
<sequence>MRCVPSIVLMAVIPASAIAQQGNQTLASQASDPTASLMSFQLQNFYSPSLHNANGALNVTQFRAAIPFQLGGISNIARLTLPSVTYNSNGDTGIGDATLFNLAAFDRSWGRYGIGVVALLPTGADGLSAEKWGLGPALGFVARPGWGLAGLFNQNILTVAGDNTRPDVNISTLQPIVSYTLDQGWSVGTSDMTVIYDWDRSEFTSLPIGLKVSKLSKLGGVPVQWQLSYERNFYDTGTGPQDTIGLTAKLLVPK</sequence>
<feature type="chain" id="PRO_5006061210" description="Transporter" evidence="1">
    <location>
        <begin position="20"/>
        <end position="254"/>
    </location>
</feature>
<evidence type="ECO:0008006" key="4">
    <source>
        <dbReference type="Google" id="ProtNLM"/>
    </source>
</evidence>
<accession>A0A0P1E5A3</accession>
<keyword evidence="1" id="KW-0732">Signal</keyword>
<dbReference type="RefSeq" id="WP_058273428.1">
    <property type="nucleotide sequence ID" value="NZ_CYPS01000036.1"/>
</dbReference>
<dbReference type="Proteomes" id="UP000050786">
    <property type="component" value="Unassembled WGS sequence"/>
</dbReference>
<name>A0A0P1E5A3_9RHOB</name>